<dbReference type="PROSITE" id="PS51371">
    <property type="entry name" value="CBS"/>
    <property type="match status" value="2"/>
</dbReference>
<gene>
    <name evidence="6" type="ORF">ADK41_21000</name>
</gene>
<dbReference type="InterPro" id="IPR046342">
    <property type="entry name" value="CBS_dom_sf"/>
</dbReference>
<dbReference type="AlphaFoldDB" id="A0A0M8QNX5"/>
<dbReference type="Pfam" id="PF00571">
    <property type="entry name" value="CBS"/>
    <property type="match status" value="2"/>
</dbReference>
<feature type="domain" description="CBS" evidence="5">
    <location>
        <begin position="10"/>
        <end position="66"/>
    </location>
</feature>
<evidence type="ECO:0000259" key="4">
    <source>
        <dbReference type="PROSITE" id="PS50914"/>
    </source>
</evidence>
<dbReference type="InterPro" id="IPR051462">
    <property type="entry name" value="CBS_domain-containing"/>
</dbReference>
<dbReference type="Proteomes" id="UP000037773">
    <property type="component" value="Unassembled WGS sequence"/>
</dbReference>
<dbReference type="RefSeq" id="WP_030833685.1">
    <property type="nucleotide sequence ID" value="NZ_JBFBKA010000024.1"/>
</dbReference>
<dbReference type="PANTHER" id="PTHR48108:SF26">
    <property type="entry name" value="CBS DOMAIN-CONTAINING PROTEIN DDB_G0289609"/>
    <property type="match status" value="1"/>
</dbReference>
<dbReference type="Pfam" id="PF04972">
    <property type="entry name" value="BON"/>
    <property type="match status" value="1"/>
</dbReference>
<keyword evidence="2" id="KW-0129">CBS domain</keyword>
<accession>A0A0M8QNX5</accession>
<dbReference type="EMBL" id="LGCN01000200">
    <property type="protein sequence ID" value="KOT37075.1"/>
    <property type="molecule type" value="Genomic_DNA"/>
</dbReference>
<feature type="domain" description="CBS" evidence="5">
    <location>
        <begin position="92"/>
        <end position="149"/>
    </location>
</feature>
<comment type="caution">
    <text evidence="6">The sequence shown here is derived from an EMBL/GenBank/DDBJ whole genome shotgun (WGS) entry which is preliminary data.</text>
</comment>
<dbReference type="PIRSF" id="PIRSF036990">
    <property type="entry name" value="UCP036990_CBS_BON"/>
    <property type="match status" value="1"/>
</dbReference>
<name>A0A0M8QNX5_9ACTN</name>
<keyword evidence="1" id="KW-0677">Repeat</keyword>
<dbReference type="CDD" id="cd04586">
    <property type="entry name" value="CBS_pair_BON_assoc"/>
    <property type="match status" value="1"/>
</dbReference>
<evidence type="ECO:0000313" key="7">
    <source>
        <dbReference type="Proteomes" id="UP000037773"/>
    </source>
</evidence>
<evidence type="ECO:0000256" key="1">
    <source>
        <dbReference type="ARBA" id="ARBA00022737"/>
    </source>
</evidence>
<dbReference type="SMART" id="SM00116">
    <property type="entry name" value="CBS"/>
    <property type="match status" value="2"/>
</dbReference>
<evidence type="ECO:0000256" key="2">
    <source>
        <dbReference type="PROSITE-ProRule" id="PRU00703"/>
    </source>
</evidence>
<dbReference type="OrthoDB" id="2111978at2"/>
<dbReference type="SUPFAM" id="SSF54631">
    <property type="entry name" value="CBS-domain pair"/>
    <property type="match status" value="1"/>
</dbReference>
<feature type="region of interest" description="Disordered" evidence="3">
    <location>
        <begin position="61"/>
        <end position="81"/>
    </location>
</feature>
<protein>
    <submittedName>
        <fullName evidence="6">Inosine-5'-monophosphate dehydrogenase</fullName>
    </submittedName>
</protein>
<sequence length="223" mass="23900">MLHRLVGDLMTSAVVSVRQDTGFKDIAERLAHHDITAVPVVDGQDRPVGVVSEADLLRKQESQADPGGHLAAAHPSPAERTKAHALTAEELMTGPAVVARPQWSVVEAARAMARHHVKRLPVVDDAGRLVGIVSRADLLRVFLRRDLTIGEEITTDILTRTLGLTPGTVVVQVTDGRVTLSGTVPQESLIPIAVRLSESVDGVVDVTNLLRPETGTAVDTPRR</sequence>
<dbReference type="Gene3D" id="3.10.580.10">
    <property type="entry name" value="CBS-domain"/>
    <property type="match status" value="1"/>
</dbReference>
<dbReference type="PROSITE" id="PS50914">
    <property type="entry name" value="BON"/>
    <property type="match status" value="1"/>
</dbReference>
<reference evidence="6 7" key="1">
    <citation type="submission" date="2015-07" db="EMBL/GenBank/DDBJ databases">
        <authorList>
            <person name="Noorani M."/>
        </authorList>
    </citation>
    <scope>NUCLEOTIDE SEQUENCE [LARGE SCALE GENOMIC DNA]</scope>
    <source>
        <strain evidence="6 7">NRRL B-24567</strain>
    </source>
</reference>
<dbReference type="InterPro" id="IPR017080">
    <property type="entry name" value="UCP036990_CBS_BON"/>
</dbReference>
<dbReference type="PATRIC" id="fig|36816.3.peg.4545"/>
<feature type="domain" description="BON" evidence="4">
    <location>
        <begin position="145"/>
        <end position="214"/>
    </location>
</feature>
<keyword evidence="7" id="KW-1185">Reference proteome</keyword>
<proteinExistence type="predicted"/>
<evidence type="ECO:0000256" key="3">
    <source>
        <dbReference type="SAM" id="MobiDB-lite"/>
    </source>
</evidence>
<dbReference type="InterPro" id="IPR000644">
    <property type="entry name" value="CBS_dom"/>
</dbReference>
<organism evidence="6 7">
    <name type="scientific">Streptomyces caelestis</name>
    <dbReference type="NCBI Taxonomy" id="36816"/>
    <lineage>
        <taxon>Bacteria</taxon>
        <taxon>Bacillati</taxon>
        <taxon>Actinomycetota</taxon>
        <taxon>Actinomycetes</taxon>
        <taxon>Kitasatosporales</taxon>
        <taxon>Streptomycetaceae</taxon>
        <taxon>Streptomyces</taxon>
    </lineage>
</organism>
<evidence type="ECO:0000313" key="6">
    <source>
        <dbReference type="EMBL" id="KOT37075.1"/>
    </source>
</evidence>
<dbReference type="PANTHER" id="PTHR48108">
    <property type="entry name" value="CBS DOMAIN-CONTAINING PROTEIN CBSX2, CHLOROPLASTIC"/>
    <property type="match status" value="1"/>
</dbReference>
<evidence type="ECO:0000259" key="5">
    <source>
        <dbReference type="PROSITE" id="PS51371"/>
    </source>
</evidence>
<dbReference type="Gene3D" id="3.30.1340.30">
    <property type="match status" value="1"/>
</dbReference>
<dbReference type="InterPro" id="IPR007055">
    <property type="entry name" value="BON_dom"/>
</dbReference>